<dbReference type="PANTHER" id="PTHR30476">
    <property type="entry name" value="UPF0234 PROTEIN YAJQ"/>
    <property type="match status" value="1"/>
</dbReference>
<comment type="similarity">
    <text evidence="2 3">Belongs to the YajQ family.</text>
</comment>
<dbReference type="SUPFAM" id="SSF89963">
    <property type="entry name" value="YajQ-like"/>
    <property type="match status" value="2"/>
</dbReference>
<dbReference type="PANTHER" id="PTHR30476:SF0">
    <property type="entry name" value="UPF0234 PROTEIN YAJQ"/>
    <property type="match status" value="1"/>
</dbReference>
<organism evidence="4 5">
    <name type="scientific">Mariprofundus aestuarium</name>
    <dbReference type="NCBI Taxonomy" id="1921086"/>
    <lineage>
        <taxon>Bacteria</taxon>
        <taxon>Pseudomonadati</taxon>
        <taxon>Pseudomonadota</taxon>
        <taxon>Candidatius Mariprofundia</taxon>
        <taxon>Mariprofundales</taxon>
        <taxon>Mariprofundaceae</taxon>
        <taxon>Mariprofundus</taxon>
    </lineage>
</organism>
<evidence type="ECO:0000256" key="3">
    <source>
        <dbReference type="HAMAP-Rule" id="MF_00632"/>
    </source>
</evidence>
<dbReference type="InterPro" id="IPR036183">
    <property type="entry name" value="YajQ-like_sf"/>
</dbReference>
<protein>
    <recommendedName>
        <fullName evidence="3">Nucleotide-binding protein Ga0123461_1076</fullName>
    </recommendedName>
</protein>
<dbReference type="Gene3D" id="3.30.70.990">
    <property type="entry name" value="YajQ-like, domain 2"/>
    <property type="match status" value="1"/>
</dbReference>
<dbReference type="HAMAP" id="MF_00632">
    <property type="entry name" value="UPF0234"/>
    <property type="match status" value="1"/>
</dbReference>
<dbReference type="Proteomes" id="UP000231701">
    <property type="component" value="Chromosome"/>
</dbReference>
<dbReference type="InterPro" id="IPR035571">
    <property type="entry name" value="UPF0234-like_C"/>
</dbReference>
<name>A0A2K8KX46_MARES</name>
<dbReference type="InterPro" id="IPR007551">
    <property type="entry name" value="YajQ/Smlt4090-like"/>
</dbReference>
<dbReference type="CDD" id="cd11740">
    <property type="entry name" value="YajQ_like"/>
    <property type="match status" value="1"/>
</dbReference>
<keyword evidence="5" id="KW-1185">Reference proteome</keyword>
<comment type="function">
    <text evidence="3">Nucleotide-binding protein.</text>
</comment>
<dbReference type="EMBL" id="CP018799">
    <property type="protein sequence ID" value="ATX79495.1"/>
    <property type="molecule type" value="Genomic_DNA"/>
</dbReference>
<gene>
    <name evidence="4" type="ORF">Ga0123461_1076</name>
</gene>
<evidence type="ECO:0000256" key="2">
    <source>
        <dbReference type="ARBA" id="ARBA00093450"/>
    </source>
</evidence>
<dbReference type="NCBIfam" id="NF003819">
    <property type="entry name" value="PRK05412.1"/>
    <property type="match status" value="1"/>
</dbReference>
<accession>A0A2K8KX46</accession>
<proteinExistence type="inferred from homology"/>
<evidence type="ECO:0000313" key="5">
    <source>
        <dbReference type="Proteomes" id="UP000231701"/>
    </source>
</evidence>
<reference evidence="4 5" key="1">
    <citation type="submission" date="2016-12" db="EMBL/GenBank/DDBJ databases">
        <title>Isolation and genomic insights into novel planktonic Zetaproteobacteria from stratified waters of the Chesapeake Bay.</title>
        <authorList>
            <person name="McAllister S.M."/>
            <person name="Kato S."/>
            <person name="Chan C.S."/>
            <person name="Chiu B.K."/>
            <person name="Field E.K."/>
        </authorList>
    </citation>
    <scope>NUCLEOTIDE SEQUENCE [LARGE SCALE GENOMIC DNA]</scope>
    <source>
        <strain evidence="4 5">CP-5</strain>
    </source>
</reference>
<dbReference type="RefSeq" id="WP_100277380.1">
    <property type="nucleotide sequence ID" value="NZ_CP018799.1"/>
</dbReference>
<dbReference type="GO" id="GO:0005829">
    <property type="term" value="C:cytosol"/>
    <property type="evidence" value="ECO:0007669"/>
    <property type="project" value="TreeGrafter"/>
</dbReference>
<dbReference type="InterPro" id="IPR035570">
    <property type="entry name" value="UPF0234_N"/>
</dbReference>
<dbReference type="Gene3D" id="3.30.70.860">
    <property type="match status" value="1"/>
</dbReference>
<dbReference type="Pfam" id="PF04461">
    <property type="entry name" value="YajQ"/>
    <property type="match status" value="1"/>
</dbReference>
<sequence>MPSFDVVSETDMQEMTNAVNQVIKEITTRYDFKGSKASIELGEKGITVVGDDINKLNTVTELLRAKLVRRNLDPKCLEYGDPQDASGGCKRQEITIKQGMSTELSKKIVKKIKDEKMKVQAAIQGDQLRVTGKKRDDLQAVMALIKGMESDRPLSFTNFRD</sequence>
<evidence type="ECO:0000313" key="4">
    <source>
        <dbReference type="EMBL" id="ATX79495.1"/>
    </source>
</evidence>
<keyword evidence="1 3" id="KW-0547">Nucleotide-binding</keyword>
<dbReference type="OrthoDB" id="5293510at2"/>
<dbReference type="GO" id="GO:0000166">
    <property type="term" value="F:nucleotide binding"/>
    <property type="evidence" value="ECO:0007669"/>
    <property type="project" value="UniProtKB-UniRule"/>
</dbReference>
<dbReference type="AlphaFoldDB" id="A0A2K8KX46"/>
<evidence type="ECO:0000256" key="1">
    <source>
        <dbReference type="ARBA" id="ARBA00022741"/>
    </source>
</evidence>
<dbReference type="KEGG" id="maes:Ga0123461_1076"/>